<keyword evidence="1 2" id="KW-0147">Chitin-binding</keyword>
<name>A0A9P8RJB4_9PEZI</name>
<dbReference type="Gene3D" id="3.30.60.10">
    <property type="entry name" value="Endochitinase-like"/>
    <property type="match status" value="1"/>
</dbReference>
<keyword evidence="2" id="KW-1015">Disulfide bond</keyword>
<feature type="domain" description="Chitin-binding type-1" evidence="5">
    <location>
        <begin position="27"/>
        <end position="73"/>
    </location>
</feature>
<evidence type="ECO:0000256" key="2">
    <source>
        <dbReference type="PROSITE-ProRule" id="PRU00261"/>
    </source>
</evidence>
<evidence type="ECO:0000256" key="3">
    <source>
        <dbReference type="SAM" id="MobiDB-lite"/>
    </source>
</evidence>
<comment type="caution">
    <text evidence="2">Lacks conserved residue(s) required for the propagation of feature annotation.</text>
</comment>
<dbReference type="AlphaFoldDB" id="A0A9P8RJB4"/>
<sequence length="478" mass="50190">MRFPVMVIILQSIFLASNALAFIASTNGLCGASNGQVCTGSVFGDCCSRRGFCGSTINHCGQGCQRIWGTCTYRDPMELKVRRQNRCAHTSDYTDQEADDSPPVASAYTSLRTSSHINGVADADIPATGPYSHPTGIGYQSKSPTTDRDDDLDTLKHGTTKLSNEAAYYGHETSKPYLATASVIAGSETLKPDPIETSTESTTKSTVGPIDVTTTKNSSETTATGESNPTTPSTTSSSSTTSSMTSAASPLSTFPSCPYYDGYCLGVATTLPPLIYIRCGRSLSGDATMVPDCVSRPDLIYEGSCNQACFNDPACKAWSGSYQVPGVGFPNGTYACCHVYENITLRADVPPVVRGPLSPFSGSSYGVRGVCPLGATDLCPYYDGQCVEGVRIHCHGSIETDAASDTGATLGGGNSQFDCHQSCVEDPTCTAWSGFDDFIDTEVGGGITFICYHHTLPIVLKPGIGGGGLTRGYGVKGC</sequence>
<evidence type="ECO:0000256" key="1">
    <source>
        <dbReference type="ARBA" id="ARBA00022669"/>
    </source>
</evidence>
<evidence type="ECO:0000256" key="4">
    <source>
        <dbReference type="SAM" id="SignalP"/>
    </source>
</evidence>
<proteinExistence type="predicted"/>
<dbReference type="EMBL" id="JAGPXC010000012">
    <property type="protein sequence ID" value="KAH6645151.1"/>
    <property type="molecule type" value="Genomic_DNA"/>
</dbReference>
<feature type="compositionally biased region" description="Low complexity" evidence="3">
    <location>
        <begin position="196"/>
        <end position="206"/>
    </location>
</feature>
<gene>
    <name evidence="6" type="ORF">BKA67DRAFT_587048</name>
</gene>
<accession>A0A9P8RJB4</accession>
<dbReference type="InterPro" id="IPR036861">
    <property type="entry name" value="Endochitinase-like_sf"/>
</dbReference>
<dbReference type="SUPFAM" id="SSF57016">
    <property type="entry name" value="Plant lectins/antimicrobial peptides"/>
    <property type="match status" value="1"/>
</dbReference>
<feature type="region of interest" description="Disordered" evidence="3">
    <location>
        <begin position="120"/>
        <end position="156"/>
    </location>
</feature>
<keyword evidence="7" id="KW-1185">Reference proteome</keyword>
<feature type="disulfide bond" evidence="2">
    <location>
        <begin position="46"/>
        <end position="60"/>
    </location>
</feature>
<evidence type="ECO:0000313" key="7">
    <source>
        <dbReference type="Proteomes" id="UP000758603"/>
    </source>
</evidence>
<evidence type="ECO:0000313" key="6">
    <source>
        <dbReference type="EMBL" id="KAH6645151.1"/>
    </source>
</evidence>
<dbReference type="GeneID" id="70133182"/>
<protein>
    <recommendedName>
        <fullName evidence="5">Chitin-binding type-1 domain-containing protein</fullName>
    </recommendedName>
</protein>
<feature type="region of interest" description="Disordered" evidence="3">
    <location>
        <begin position="190"/>
        <end position="245"/>
    </location>
</feature>
<dbReference type="GO" id="GO:0008061">
    <property type="term" value="F:chitin binding"/>
    <property type="evidence" value="ECO:0007669"/>
    <property type="project" value="UniProtKB-UniRule"/>
</dbReference>
<keyword evidence="4" id="KW-0732">Signal</keyword>
<feature type="signal peptide" evidence="4">
    <location>
        <begin position="1"/>
        <end position="21"/>
    </location>
</feature>
<dbReference type="CDD" id="cd11618">
    <property type="entry name" value="ChtBD1_1"/>
    <property type="match status" value="1"/>
</dbReference>
<feature type="compositionally biased region" description="Low complexity" evidence="3">
    <location>
        <begin position="213"/>
        <end position="245"/>
    </location>
</feature>
<organism evidence="6 7">
    <name type="scientific">Truncatella angustata</name>
    <dbReference type="NCBI Taxonomy" id="152316"/>
    <lineage>
        <taxon>Eukaryota</taxon>
        <taxon>Fungi</taxon>
        <taxon>Dikarya</taxon>
        <taxon>Ascomycota</taxon>
        <taxon>Pezizomycotina</taxon>
        <taxon>Sordariomycetes</taxon>
        <taxon>Xylariomycetidae</taxon>
        <taxon>Amphisphaeriales</taxon>
        <taxon>Sporocadaceae</taxon>
        <taxon>Truncatella</taxon>
    </lineage>
</organism>
<dbReference type="InterPro" id="IPR001002">
    <property type="entry name" value="Chitin-bd_1"/>
</dbReference>
<dbReference type="OrthoDB" id="1193027at2759"/>
<dbReference type="RefSeq" id="XP_045951665.1">
    <property type="nucleotide sequence ID" value="XM_046104291.1"/>
</dbReference>
<reference evidence="6" key="1">
    <citation type="journal article" date="2021" name="Nat. Commun.">
        <title>Genetic determinants of endophytism in the Arabidopsis root mycobiome.</title>
        <authorList>
            <person name="Mesny F."/>
            <person name="Miyauchi S."/>
            <person name="Thiergart T."/>
            <person name="Pickel B."/>
            <person name="Atanasova L."/>
            <person name="Karlsson M."/>
            <person name="Huettel B."/>
            <person name="Barry K.W."/>
            <person name="Haridas S."/>
            <person name="Chen C."/>
            <person name="Bauer D."/>
            <person name="Andreopoulos W."/>
            <person name="Pangilinan J."/>
            <person name="LaButti K."/>
            <person name="Riley R."/>
            <person name="Lipzen A."/>
            <person name="Clum A."/>
            <person name="Drula E."/>
            <person name="Henrissat B."/>
            <person name="Kohler A."/>
            <person name="Grigoriev I.V."/>
            <person name="Martin F.M."/>
            <person name="Hacquard S."/>
        </authorList>
    </citation>
    <scope>NUCLEOTIDE SEQUENCE</scope>
    <source>
        <strain evidence="6">MPI-SDFR-AT-0073</strain>
    </source>
</reference>
<comment type="caution">
    <text evidence="6">The sequence shown here is derived from an EMBL/GenBank/DDBJ whole genome shotgun (WGS) entry which is preliminary data.</text>
</comment>
<dbReference type="PROSITE" id="PS50941">
    <property type="entry name" value="CHIT_BIND_I_2"/>
    <property type="match status" value="1"/>
</dbReference>
<feature type="chain" id="PRO_5040226095" description="Chitin-binding type-1 domain-containing protein" evidence="4">
    <location>
        <begin position="22"/>
        <end position="478"/>
    </location>
</feature>
<dbReference type="Proteomes" id="UP000758603">
    <property type="component" value="Unassembled WGS sequence"/>
</dbReference>
<evidence type="ECO:0000259" key="5">
    <source>
        <dbReference type="PROSITE" id="PS50941"/>
    </source>
</evidence>